<evidence type="ECO:0008006" key="4">
    <source>
        <dbReference type="Google" id="ProtNLM"/>
    </source>
</evidence>
<accession>T1DG29</accession>
<feature type="transmembrane region" description="Helical" evidence="1">
    <location>
        <begin position="47"/>
        <end position="67"/>
    </location>
</feature>
<sequence>MFSFMFSLFPCFLFILYFFLFADSIPVFVSSSDFCVCFYVCYDISFYFCHSFLFYMSHCFCFTFFLFSVL</sequence>
<dbReference type="EMBL" id="GALA01000332">
    <property type="protein sequence ID" value="JAA94520.1"/>
    <property type="molecule type" value="mRNA"/>
</dbReference>
<evidence type="ECO:0000256" key="2">
    <source>
        <dbReference type="SAM" id="SignalP"/>
    </source>
</evidence>
<proteinExistence type="evidence at transcript level"/>
<reference evidence="3" key="1">
    <citation type="journal article" date="2013" name="BMC Genomics">
        <title>A deep insight into the sialotranscriptome of the mosquito, Psorophora albipes.</title>
        <authorList>
            <person name="Chagas A.C."/>
            <person name="Calvo E."/>
            <person name="Rios-Velasquez C.M."/>
            <person name="Pessoa F.A."/>
            <person name="Medeiros J.F."/>
            <person name="Ribeiro J.M."/>
        </authorList>
    </citation>
    <scope>NUCLEOTIDE SEQUENCE</scope>
</reference>
<protein>
    <recommendedName>
        <fullName evidence="4">Secreted protein</fullName>
    </recommendedName>
</protein>
<organism evidence="3">
    <name type="scientific">Psorophora albipes</name>
    <dbReference type="NCBI Taxonomy" id="869069"/>
    <lineage>
        <taxon>Eukaryota</taxon>
        <taxon>Metazoa</taxon>
        <taxon>Ecdysozoa</taxon>
        <taxon>Arthropoda</taxon>
        <taxon>Hexapoda</taxon>
        <taxon>Insecta</taxon>
        <taxon>Pterygota</taxon>
        <taxon>Neoptera</taxon>
        <taxon>Endopterygota</taxon>
        <taxon>Diptera</taxon>
        <taxon>Nematocera</taxon>
        <taxon>Culicoidea</taxon>
        <taxon>Culicidae</taxon>
        <taxon>Culicinae</taxon>
        <taxon>Aedini</taxon>
        <taxon>Psorophora</taxon>
    </lineage>
</organism>
<dbReference type="AlphaFoldDB" id="T1DG29"/>
<keyword evidence="1" id="KW-0812">Transmembrane</keyword>
<keyword evidence="1" id="KW-0472">Membrane</keyword>
<evidence type="ECO:0000313" key="3">
    <source>
        <dbReference type="EMBL" id="JAA94520.1"/>
    </source>
</evidence>
<evidence type="ECO:0000256" key="1">
    <source>
        <dbReference type="SAM" id="Phobius"/>
    </source>
</evidence>
<feature type="signal peptide" evidence="2">
    <location>
        <begin position="1"/>
        <end position="24"/>
    </location>
</feature>
<keyword evidence="2" id="KW-0732">Signal</keyword>
<name>T1DG29_9DIPT</name>
<keyword evidence="1" id="KW-1133">Transmembrane helix</keyword>
<feature type="chain" id="PRO_5004574353" description="Secreted protein" evidence="2">
    <location>
        <begin position="25"/>
        <end position="70"/>
    </location>
</feature>